<evidence type="ECO:0000256" key="1">
    <source>
        <dbReference type="SAM" id="MobiDB-lite"/>
    </source>
</evidence>
<dbReference type="AlphaFoldDB" id="A0A9P7KHK3"/>
<protein>
    <submittedName>
        <fullName evidence="2">Uncharacterized protein</fullName>
    </submittedName>
</protein>
<accession>A0A9P7KHK3</accession>
<evidence type="ECO:0000313" key="3">
    <source>
        <dbReference type="Proteomes" id="UP000717328"/>
    </source>
</evidence>
<sequence>MPKPQGLLRYPEDPRNPTDAEGRFSIDSMNGPVMTRAATLQERAPKAPDFIIVKAGPLYGTDIPLCFVEIKKYNSFRTADIRQMHEYLLLMRQKLANADAIFRDEFRAYLVERQYTVVYKLPIGDKAPTVETFLSTTDELVAELERLADVYWDVTPAIFGQPANPAGPFDPLV</sequence>
<reference evidence="2" key="2">
    <citation type="submission" date="2021-10" db="EMBL/GenBank/DDBJ databases">
        <title>Phylogenomics reveals ancestral predisposition of the termite-cultivated fungus Termitomyces towards a domesticated lifestyle.</title>
        <authorList>
            <person name="Auxier B."/>
            <person name="Grum-Grzhimaylo A."/>
            <person name="Cardenas M.E."/>
            <person name="Lodge J.D."/>
            <person name="Laessoe T."/>
            <person name="Pedersen O."/>
            <person name="Smith M.E."/>
            <person name="Kuyper T.W."/>
            <person name="Franco-Molano E.A."/>
            <person name="Baroni T.J."/>
            <person name="Aanen D.K."/>
        </authorList>
    </citation>
    <scope>NUCLEOTIDE SEQUENCE</scope>
    <source>
        <strain evidence="2">D49</strain>
    </source>
</reference>
<feature type="compositionally biased region" description="Basic and acidic residues" evidence="1">
    <location>
        <begin position="10"/>
        <end position="24"/>
    </location>
</feature>
<proteinExistence type="predicted"/>
<organism evidence="2 3">
    <name type="scientific">Sphagnurus paluster</name>
    <dbReference type="NCBI Taxonomy" id="117069"/>
    <lineage>
        <taxon>Eukaryota</taxon>
        <taxon>Fungi</taxon>
        <taxon>Dikarya</taxon>
        <taxon>Basidiomycota</taxon>
        <taxon>Agaricomycotina</taxon>
        <taxon>Agaricomycetes</taxon>
        <taxon>Agaricomycetidae</taxon>
        <taxon>Agaricales</taxon>
        <taxon>Tricholomatineae</taxon>
        <taxon>Lyophyllaceae</taxon>
        <taxon>Sphagnurus</taxon>
    </lineage>
</organism>
<gene>
    <name evidence="2" type="ORF">H0H81_011376</name>
</gene>
<reference evidence="2" key="1">
    <citation type="submission" date="2021-02" db="EMBL/GenBank/DDBJ databases">
        <authorList>
            <person name="Nieuwenhuis M."/>
            <person name="Van De Peppel L.J.J."/>
        </authorList>
    </citation>
    <scope>NUCLEOTIDE SEQUENCE</scope>
    <source>
        <strain evidence="2">D49</strain>
    </source>
</reference>
<dbReference type="Proteomes" id="UP000717328">
    <property type="component" value="Unassembled WGS sequence"/>
</dbReference>
<name>A0A9P7KHK3_9AGAR</name>
<evidence type="ECO:0000313" key="2">
    <source>
        <dbReference type="EMBL" id="KAG5650683.1"/>
    </source>
</evidence>
<keyword evidence="3" id="KW-1185">Reference proteome</keyword>
<dbReference type="EMBL" id="JABCKI010000386">
    <property type="protein sequence ID" value="KAG5650683.1"/>
    <property type="molecule type" value="Genomic_DNA"/>
</dbReference>
<comment type="caution">
    <text evidence="2">The sequence shown here is derived from an EMBL/GenBank/DDBJ whole genome shotgun (WGS) entry which is preliminary data.</text>
</comment>
<feature type="region of interest" description="Disordered" evidence="1">
    <location>
        <begin position="1"/>
        <end position="25"/>
    </location>
</feature>